<feature type="compositionally biased region" description="Basic and acidic residues" evidence="9">
    <location>
        <begin position="10"/>
        <end position="22"/>
    </location>
</feature>
<name>A0A316E8X8_9ACTN</name>
<keyword evidence="2 8" id="KW-0436">Ligase</keyword>
<feature type="short sequence motif" description="'HIGH' region" evidence="8">
    <location>
        <begin position="53"/>
        <end position="63"/>
    </location>
</feature>
<dbReference type="GO" id="GO:0005829">
    <property type="term" value="C:cytosol"/>
    <property type="evidence" value="ECO:0007669"/>
    <property type="project" value="TreeGrafter"/>
</dbReference>
<keyword evidence="4 8" id="KW-0067">ATP-binding</keyword>
<comment type="caution">
    <text evidence="12">The sequence shown here is derived from an EMBL/GenBank/DDBJ whole genome shotgun (WGS) entry which is preliminary data.</text>
</comment>
<dbReference type="Gene3D" id="3.40.50.620">
    <property type="entry name" value="HUPs"/>
    <property type="match status" value="2"/>
</dbReference>
<dbReference type="OrthoDB" id="9810365at2"/>
<comment type="subcellular location">
    <subcellularLocation>
        <location evidence="8">Cytoplasm</location>
    </subcellularLocation>
</comment>
<dbReference type="SUPFAM" id="SSF50677">
    <property type="entry name" value="ValRS/IleRS/LeuRS editing domain"/>
    <property type="match status" value="1"/>
</dbReference>
<feature type="domain" description="Aminoacyl-tRNA synthetase class Ia" evidence="10">
    <location>
        <begin position="24"/>
        <end position="616"/>
    </location>
</feature>
<evidence type="ECO:0000313" key="12">
    <source>
        <dbReference type="EMBL" id="PWK26942.1"/>
    </source>
</evidence>
<gene>
    <name evidence="8" type="primary">valS</name>
    <name evidence="12" type="ORF">BC793_1581</name>
</gene>
<comment type="function">
    <text evidence="8">Catalyzes the attachment of valine to tRNA(Val). As ValRS can inadvertently accommodate and process structurally similar amino acids such as threonine, to avoid such errors, it has a 'posttransfer' editing activity that hydrolyzes mischarged Thr-tRNA(Val) in a tRNA-dependent manner.</text>
</comment>
<comment type="similarity">
    <text evidence="8">Belongs to the class-I aminoacyl-tRNA synthetase family. ValS type 2 subfamily.</text>
</comment>
<keyword evidence="6 8" id="KW-0030">Aminoacyl-tRNA synthetase</keyword>
<dbReference type="InterPro" id="IPR002300">
    <property type="entry name" value="aa-tRNA-synth_Ia"/>
</dbReference>
<dbReference type="InterPro" id="IPR013155">
    <property type="entry name" value="M/V/L/I-tRNA-synth_anticd-bd"/>
</dbReference>
<organism evidence="12 13">
    <name type="scientific">Actinoplanes xinjiangensis</name>
    <dbReference type="NCBI Taxonomy" id="512350"/>
    <lineage>
        <taxon>Bacteria</taxon>
        <taxon>Bacillati</taxon>
        <taxon>Actinomycetota</taxon>
        <taxon>Actinomycetes</taxon>
        <taxon>Micromonosporales</taxon>
        <taxon>Micromonosporaceae</taxon>
        <taxon>Actinoplanes</taxon>
    </lineage>
</organism>
<dbReference type="RefSeq" id="WP_109603310.1">
    <property type="nucleotide sequence ID" value="NZ_BONA01000079.1"/>
</dbReference>
<protein>
    <recommendedName>
        <fullName evidence="8">Valine--tRNA ligase</fullName>
        <ecNumber evidence="8">6.1.1.9</ecNumber>
    </recommendedName>
    <alternativeName>
        <fullName evidence="8">Valyl-tRNA synthetase</fullName>
        <shortName evidence="8">ValRS</shortName>
    </alternativeName>
</protein>
<dbReference type="Proteomes" id="UP000245697">
    <property type="component" value="Unassembled WGS sequence"/>
</dbReference>
<comment type="subunit">
    <text evidence="8">Monomer.</text>
</comment>
<dbReference type="EMBL" id="QGGR01000058">
    <property type="protein sequence ID" value="PWK26942.1"/>
    <property type="molecule type" value="Genomic_DNA"/>
</dbReference>
<evidence type="ECO:0000256" key="1">
    <source>
        <dbReference type="ARBA" id="ARBA00022490"/>
    </source>
</evidence>
<dbReference type="Pfam" id="PF00133">
    <property type="entry name" value="tRNA-synt_1"/>
    <property type="match status" value="1"/>
</dbReference>
<dbReference type="SUPFAM" id="SSF52374">
    <property type="entry name" value="Nucleotidylyl transferase"/>
    <property type="match status" value="1"/>
</dbReference>
<dbReference type="HAMAP" id="MF_02005">
    <property type="entry name" value="Val_tRNA_synth_type2"/>
    <property type="match status" value="1"/>
</dbReference>
<keyword evidence="13" id="KW-1185">Reference proteome</keyword>
<evidence type="ECO:0000259" key="11">
    <source>
        <dbReference type="Pfam" id="PF08264"/>
    </source>
</evidence>
<dbReference type="InterPro" id="IPR022874">
    <property type="entry name" value="Valine-tRNA_ligase_type_2"/>
</dbReference>
<proteinExistence type="inferred from homology"/>
<evidence type="ECO:0000256" key="7">
    <source>
        <dbReference type="ARBA" id="ARBA00047552"/>
    </source>
</evidence>
<dbReference type="SUPFAM" id="SSF47323">
    <property type="entry name" value="Anticodon-binding domain of a subclass of class I aminoacyl-tRNA synthetases"/>
    <property type="match status" value="1"/>
</dbReference>
<keyword evidence="5 8" id="KW-0648">Protein biosynthesis</keyword>
<comment type="catalytic activity">
    <reaction evidence="7 8">
        <text>tRNA(Val) + L-valine + ATP = L-valyl-tRNA(Val) + AMP + diphosphate</text>
        <dbReference type="Rhea" id="RHEA:10704"/>
        <dbReference type="Rhea" id="RHEA-COMP:9672"/>
        <dbReference type="Rhea" id="RHEA-COMP:9708"/>
        <dbReference type="ChEBI" id="CHEBI:30616"/>
        <dbReference type="ChEBI" id="CHEBI:33019"/>
        <dbReference type="ChEBI" id="CHEBI:57762"/>
        <dbReference type="ChEBI" id="CHEBI:78442"/>
        <dbReference type="ChEBI" id="CHEBI:78537"/>
        <dbReference type="ChEBI" id="CHEBI:456215"/>
        <dbReference type="EC" id="6.1.1.9"/>
    </reaction>
</comment>
<dbReference type="InterPro" id="IPR033705">
    <property type="entry name" value="Anticodon_Ia_Val"/>
</dbReference>
<dbReference type="PANTHER" id="PTHR11946:SF93">
    <property type="entry name" value="VALINE--TRNA LIGASE, CHLOROPLASTIC_MITOCHONDRIAL 2"/>
    <property type="match status" value="1"/>
</dbReference>
<feature type="binding site" evidence="8">
    <location>
        <position position="580"/>
    </location>
    <ligand>
        <name>ATP</name>
        <dbReference type="ChEBI" id="CHEBI:30616"/>
    </ligand>
</feature>
<dbReference type="GO" id="GO:0006438">
    <property type="term" value="P:valyl-tRNA aminoacylation"/>
    <property type="evidence" value="ECO:0007669"/>
    <property type="project" value="UniProtKB-UniRule"/>
</dbReference>
<dbReference type="EC" id="6.1.1.9" evidence="8"/>
<evidence type="ECO:0000256" key="3">
    <source>
        <dbReference type="ARBA" id="ARBA00022741"/>
    </source>
</evidence>
<dbReference type="InterPro" id="IPR009080">
    <property type="entry name" value="tRNAsynth_Ia_anticodon-bd"/>
</dbReference>
<dbReference type="GO" id="GO:0005524">
    <property type="term" value="F:ATP binding"/>
    <property type="evidence" value="ECO:0007669"/>
    <property type="project" value="UniProtKB-UniRule"/>
</dbReference>
<dbReference type="CDD" id="cd07962">
    <property type="entry name" value="Anticodon_Ia_Val"/>
    <property type="match status" value="1"/>
</dbReference>
<evidence type="ECO:0000259" key="10">
    <source>
        <dbReference type="Pfam" id="PF00133"/>
    </source>
</evidence>
<dbReference type="PROSITE" id="PS00178">
    <property type="entry name" value="AA_TRNA_LIGASE_I"/>
    <property type="match status" value="1"/>
</dbReference>
<accession>A0A316E8X8</accession>
<dbReference type="InterPro" id="IPR001412">
    <property type="entry name" value="aa-tRNA-synth_I_CS"/>
</dbReference>
<evidence type="ECO:0000256" key="6">
    <source>
        <dbReference type="ARBA" id="ARBA00023146"/>
    </source>
</evidence>
<evidence type="ECO:0000256" key="8">
    <source>
        <dbReference type="HAMAP-Rule" id="MF_02005"/>
    </source>
</evidence>
<evidence type="ECO:0000256" key="9">
    <source>
        <dbReference type="SAM" id="MobiDB-lite"/>
    </source>
</evidence>
<dbReference type="AlphaFoldDB" id="A0A316E8X8"/>
<feature type="region of interest" description="Disordered" evidence="9">
    <location>
        <begin position="1"/>
        <end position="22"/>
    </location>
</feature>
<dbReference type="GO" id="GO:0002161">
    <property type="term" value="F:aminoacyl-tRNA deacylase activity"/>
    <property type="evidence" value="ECO:0007669"/>
    <property type="project" value="InterPro"/>
</dbReference>
<dbReference type="GO" id="GO:0004832">
    <property type="term" value="F:valine-tRNA ligase activity"/>
    <property type="evidence" value="ECO:0007669"/>
    <property type="project" value="UniProtKB-UniRule"/>
</dbReference>
<feature type="domain" description="Methionyl/Valyl/Leucyl/Isoleucyl-tRNA synthetase anticodon-binding" evidence="11">
    <location>
        <begin position="656"/>
        <end position="799"/>
    </location>
</feature>
<dbReference type="Pfam" id="PF08264">
    <property type="entry name" value="Anticodon_1"/>
    <property type="match status" value="1"/>
</dbReference>
<dbReference type="Gene3D" id="1.10.730.10">
    <property type="entry name" value="Isoleucyl-tRNA Synthetase, Domain 1"/>
    <property type="match status" value="1"/>
</dbReference>
<comment type="caution">
    <text evidence="8">Lacks conserved residue(s) required for the propagation of feature annotation.</text>
</comment>
<evidence type="ECO:0000313" key="13">
    <source>
        <dbReference type="Proteomes" id="UP000245697"/>
    </source>
</evidence>
<evidence type="ECO:0000256" key="2">
    <source>
        <dbReference type="ARBA" id="ARBA00022598"/>
    </source>
</evidence>
<sequence length="845" mass="94091">MTDTGTGRHGLPERPSLDGLEEKWAPRWQEEGTYAFDRSKERADVYAIDTPPPTVSGSLHIGHVFSYTHTDTVARFQRMRGKAVFYPMGFDDNGLPTERRVQNLFGVRCDPSLPYDPSWEPPAKAPKDAVSISRRNFVELCGRLTVEDEKGFEALWRRLGLSVDWGLTYTTIGEKARAVSQRAFLANLAAGQAYTAEAPTLWDIGFRTAVAQAELEDRERPGAYHRLRFHGPEGPVEIDTTRPELLPACVALVHHPGDPRFAGLTSVRTPFFDVEVPVRAHPLAAADKGTGIAMVCTFGDLADVTWWRDLALETRVVLGRDGRFLPDAPAGVPVAAYQGLAGLTVNAARAEMVRVLRESGDLLGEPSPITHPVKFYERGDRPLEIVTSRQWFIRNGGRDPRLREELLERGRELRWVPESMRHRYEHWVGGLTGDWLVSRQRFFGVAIPVWYPLDANGEPDYERPLLPDDAALPVDPSSDCPPGWSAEQRDVPGGFTADPDVMDTWATSSLSPQIVTGWSTDPDLHARTYPMDLRPQGQEIIRTWLFSSVLRAGQLTGGLPWRRTVLNGWILDPNHKKISKSQGNAVETPIQLLEQYGSDAVRYWAACGRPGADLAFEPAQLKVGRRLAMKLLNASRFALGLGAADALRQPVTEPLDRAMLGRLAEMVVTATAAFDDYQHTDALQATETFFWTFCDDYIELVKNRAYAEGPGGDSARAALATGLSVLVRLFAPFLPFVTEEIWSWWRYGSVHRSTWPTRYELSRVAPESDPSLLDLAGEALRQVRRAKSDRKLSMKTDVPLAEALGPADLLDRLESIDGDFRAAARIGKLDLLRDRTPELVIACAF</sequence>
<dbReference type="InterPro" id="IPR048044">
    <property type="entry name" value="Valyl-tRNA_ligase_actino"/>
</dbReference>
<keyword evidence="1 8" id="KW-0963">Cytoplasm</keyword>
<evidence type="ECO:0000256" key="4">
    <source>
        <dbReference type="ARBA" id="ARBA00022840"/>
    </source>
</evidence>
<comment type="domain">
    <text evidence="8">ValRS has two distinct active sites: one for aminoacylation and one for editing. The misactivated threonine is translocated from the active site to the editing site.</text>
</comment>
<dbReference type="InterPro" id="IPR014729">
    <property type="entry name" value="Rossmann-like_a/b/a_fold"/>
</dbReference>
<dbReference type="Gene3D" id="3.90.740.10">
    <property type="entry name" value="Valyl/Leucyl/Isoleucyl-tRNA synthetase, editing domain"/>
    <property type="match status" value="1"/>
</dbReference>
<keyword evidence="3 8" id="KW-0547">Nucleotide-binding</keyword>
<dbReference type="InterPro" id="IPR009008">
    <property type="entry name" value="Val/Leu/Ile-tRNA-synth_edit"/>
</dbReference>
<dbReference type="InterPro" id="IPR002303">
    <property type="entry name" value="Valyl-tRNA_ligase"/>
</dbReference>
<reference evidence="12 13" key="1">
    <citation type="submission" date="2018-05" db="EMBL/GenBank/DDBJ databases">
        <title>Genomic Encyclopedia of Archaeal and Bacterial Type Strains, Phase II (KMG-II): from individual species to whole genera.</title>
        <authorList>
            <person name="Goeker M."/>
        </authorList>
    </citation>
    <scope>NUCLEOTIDE SEQUENCE [LARGE SCALE GENOMIC DNA]</scope>
    <source>
        <strain evidence="12 13">DSM 45184</strain>
    </source>
</reference>
<dbReference type="NCBIfam" id="NF000540">
    <property type="entry name" value="alt_ValS"/>
    <property type="match status" value="1"/>
</dbReference>
<evidence type="ECO:0000256" key="5">
    <source>
        <dbReference type="ARBA" id="ARBA00022917"/>
    </source>
</evidence>
<dbReference type="NCBIfam" id="NF009687">
    <property type="entry name" value="PRK13208.1"/>
    <property type="match status" value="1"/>
</dbReference>
<dbReference type="PRINTS" id="PR00986">
    <property type="entry name" value="TRNASYNTHVAL"/>
</dbReference>
<dbReference type="PANTHER" id="PTHR11946">
    <property type="entry name" value="VALYL-TRNA SYNTHETASES"/>
    <property type="match status" value="1"/>
</dbReference>